<sequence>MPMLAHAIKVEKHDIKTLKRIERSGIVNRDLVYDHDEDYIYVPVIKNIDGSISHDFKEKNSIKTMLKNEMERNGIKNYPEKWVRIGSSIIIKNTRHEKIIGSILAEILNVSSVYMETGRIHGDLRKPSLKLIYGSGGETLHLENGVKYLLDPEKVMFSPGNINERSNIYEDLNDKVFMDMFAGIGYFSIPALKYKRPSGAILCDINPEAIKFLKRNIEINNIKTRVEIFNCDSRLISSKIKADYIMMGNFKSIEFLPHALSHIKNNGKISMHYLTDKNYIKNSYEPIIKKARSYGYNLTLYDYHRVKSVSPFFYHVNARFNISKI</sequence>
<evidence type="ECO:0000256" key="3">
    <source>
        <dbReference type="ARBA" id="ARBA00022694"/>
    </source>
</evidence>
<dbReference type="PROSITE" id="PS51684">
    <property type="entry name" value="SAM_MT_TRM5_TYW2"/>
    <property type="match status" value="1"/>
</dbReference>
<dbReference type="GO" id="GO:0030488">
    <property type="term" value="P:tRNA methylation"/>
    <property type="evidence" value="ECO:0007669"/>
    <property type="project" value="TreeGrafter"/>
</dbReference>
<dbReference type="PaxDb" id="263820-PTO0680"/>
<keyword evidence="2" id="KW-0949">S-adenosyl-L-methionine</keyword>
<evidence type="ECO:0000313" key="6">
    <source>
        <dbReference type="Proteomes" id="UP000000438"/>
    </source>
</evidence>
<dbReference type="CDD" id="cd02440">
    <property type="entry name" value="AdoMet_MTases"/>
    <property type="match status" value="1"/>
</dbReference>
<dbReference type="eggNOG" id="arCOG10124">
    <property type="taxonomic scope" value="Archaea"/>
</dbReference>
<dbReference type="InParanoid" id="Q6L187"/>
<proteinExistence type="predicted"/>
<evidence type="ECO:0000256" key="2">
    <source>
        <dbReference type="ARBA" id="ARBA00022691"/>
    </source>
</evidence>
<organism evidence="5 6">
    <name type="scientific">Picrophilus torridus (strain ATCC 700027 / DSM 9790 / JCM 10055 / NBRC 100828 / KAW 2/3)</name>
    <dbReference type="NCBI Taxonomy" id="1122961"/>
    <lineage>
        <taxon>Archaea</taxon>
        <taxon>Methanobacteriati</taxon>
        <taxon>Thermoplasmatota</taxon>
        <taxon>Thermoplasmata</taxon>
        <taxon>Thermoplasmatales</taxon>
        <taxon>Picrophilaceae</taxon>
        <taxon>Picrophilus</taxon>
    </lineage>
</organism>
<dbReference type="InterPro" id="IPR029063">
    <property type="entry name" value="SAM-dependent_MTases_sf"/>
</dbReference>
<evidence type="ECO:0000259" key="4">
    <source>
        <dbReference type="PROSITE" id="PS51684"/>
    </source>
</evidence>
<reference evidence="5 6" key="1">
    <citation type="journal article" date="2004" name="Proc. Natl. Acad. Sci. U.S.A.">
        <title>Genome sequence of Picrophilus torridus and its implications for life around pH 0.</title>
        <authorList>
            <person name="Futterer O."/>
            <person name="Angelov A."/>
            <person name="Liesegang H."/>
            <person name="Gottschalk G."/>
            <person name="Schleper C."/>
            <person name="Schepers B."/>
            <person name="Dock C."/>
            <person name="Antranikian G."/>
            <person name="Liebl W."/>
        </authorList>
    </citation>
    <scope>NUCLEOTIDE SEQUENCE [LARGE SCALE GENOMIC DNA]</scope>
    <source>
        <strain evidence="6">ATCC 700027 / DSM 9790 / JCM 10055 / NBRC 100828</strain>
    </source>
</reference>
<dbReference type="InterPro" id="IPR056743">
    <property type="entry name" value="TRM5-TYW2-like_MTfase"/>
</dbReference>
<name>Q6L187_PICTO</name>
<evidence type="ECO:0000256" key="1">
    <source>
        <dbReference type="ARBA" id="ARBA00022679"/>
    </source>
</evidence>
<accession>Q6L187</accession>
<dbReference type="EMBL" id="AE017261">
    <property type="protein sequence ID" value="AAT43265.1"/>
    <property type="molecule type" value="Genomic_DNA"/>
</dbReference>
<dbReference type="Gene3D" id="3.40.50.150">
    <property type="entry name" value="Vaccinia Virus protein VP39"/>
    <property type="match status" value="1"/>
</dbReference>
<dbReference type="SUPFAM" id="SSF53335">
    <property type="entry name" value="S-adenosyl-L-methionine-dependent methyltransferases"/>
    <property type="match status" value="1"/>
</dbReference>
<gene>
    <name evidence="5" type="ordered locus">PTO0680</name>
</gene>
<dbReference type="STRING" id="263820.PTO0680"/>
<dbReference type="InterPro" id="IPR030382">
    <property type="entry name" value="MeTrfase_TRM5/TYW2"/>
</dbReference>
<dbReference type="AlphaFoldDB" id="Q6L187"/>
<dbReference type="HOGENOM" id="CLU_022610_0_2_2"/>
<dbReference type="Pfam" id="PF02475">
    <property type="entry name" value="TRM5-TYW2_MTfase"/>
    <property type="match status" value="1"/>
</dbReference>
<dbReference type="Proteomes" id="UP000000438">
    <property type="component" value="Chromosome"/>
</dbReference>
<dbReference type="Gene3D" id="3.30.300.110">
    <property type="entry name" value="Met-10+ protein-like domains"/>
    <property type="match status" value="1"/>
</dbReference>
<dbReference type="GO" id="GO:0008175">
    <property type="term" value="F:tRNA methyltransferase activity"/>
    <property type="evidence" value="ECO:0007669"/>
    <property type="project" value="TreeGrafter"/>
</dbReference>
<evidence type="ECO:0000313" key="5">
    <source>
        <dbReference type="EMBL" id="AAT43265.1"/>
    </source>
</evidence>
<dbReference type="PATRIC" id="fig|263820.9.peg.715"/>
<keyword evidence="1" id="KW-0808">Transferase</keyword>
<dbReference type="KEGG" id="pto:PTO0680"/>
<protein>
    <submittedName>
        <fullName evidence="5">Met-10+ protein</fullName>
    </submittedName>
</protein>
<feature type="domain" description="SAM-dependent methyltransferase TRM5/TYW2-type" evidence="4">
    <location>
        <begin position="82"/>
        <end position="324"/>
    </location>
</feature>
<dbReference type="InterPro" id="IPR056744">
    <property type="entry name" value="TRM5/TYW2-like_N"/>
</dbReference>
<dbReference type="Pfam" id="PF25133">
    <property type="entry name" value="TYW2_N_2"/>
    <property type="match status" value="1"/>
</dbReference>
<keyword evidence="3" id="KW-0819">tRNA processing</keyword>
<dbReference type="PANTHER" id="PTHR23245">
    <property type="entry name" value="TRNA METHYLTRANSFERASE"/>
    <property type="match status" value="1"/>
</dbReference>
<dbReference type="GO" id="GO:0005737">
    <property type="term" value="C:cytoplasm"/>
    <property type="evidence" value="ECO:0007669"/>
    <property type="project" value="TreeGrafter"/>
</dbReference>